<dbReference type="EMBL" id="WOCA01000033">
    <property type="protein sequence ID" value="MUK90807.1"/>
    <property type="molecule type" value="Genomic_DNA"/>
</dbReference>
<name>A0A6N8FQX0_9BACI</name>
<evidence type="ECO:0008006" key="3">
    <source>
        <dbReference type="Google" id="ProtNLM"/>
    </source>
</evidence>
<gene>
    <name evidence="1" type="ORF">GMD78_20865</name>
</gene>
<organism evidence="1 2">
    <name type="scientific">Ornithinibacillus caprae</name>
    <dbReference type="NCBI Taxonomy" id="2678566"/>
    <lineage>
        <taxon>Bacteria</taxon>
        <taxon>Bacillati</taxon>
        <taxon>Bacillota</taxon>
        <taxon>Bacilli</taxon>
        <taxon>Bacillales</taxon>
        <taxon>Bacillaceae</taxon>
        <taxon>Ornithinibacillus</taxon>
    </lineage>
</organism>
<protein>
    <recommendedName>
        <fullName evidence="3">Flagellar operon protein TIGR03826</fullName>
    </recommendedName>
</protein>
<proteinExistence type="predicted"/>
<evidence type="ECO:0000313" key="2">
    <source>
        <dbReference type="Proteomes" id="UP000469125"/>
    </source>
</evidence>
<dbReference type="AlphaFoldDB" id="A0A6N8FQX0"/>
<keyword evidence="2" id="KW-1185">Reference proteome</keyword>
<dbReference type="InterPro" id="IPR022258">
    <property type="entry name" value="Flagellar_operon_YvyF"/>
</dbReference>
<dbReference type="NCBIfam" id="TIGR03826">
    <property type="entry name" value="YvyF"/>
    <property type="match status" value="1"/>
</dbReference>
<dbReference type="RefSeq" id="WP_155671939.1">
    <property type="nucleotide sequence ID" value="NZ_WOCA01000033.1"/>
</dbReference>
<sequence>MAELANCSRCDAVFVKNIRDICHNCYKKEEQDFQTVYQFLRKQVNREATLIEVVDATGVEESLIIKFIKEKRLHTSQFPKLAYPCEKCGTNIVSGKLCSSCSSELLNELEQHEQVEQRAQLVKEKNKTQNIYYTIDKHRK</sequence>
<dbReference type="Proteomes" id="UP000469125">
    <property type="component" value="Unassembled WGS sequence"/>
</dbReference>
<evidence type="ECO:0000313" key="1">
    <source>
        <dbReference type="EMBL" id="MUK90807.1"/>
    </source>
</evidence>
<reference evidence="1 2" key="1">
    <citation type="submission" date="2019-11" db="EMBL/GenBank/DDBJ databases">
        <authorList>
            <person name="Li X."/>
        </authorList>
    </citation>
    <scope>NUCLEOTIDE SEQUENCE [LARGE SCALE GENOMIC DNA]</scope>
    <source>
        <strain evidence="1 2">L9</strain>
    </source>
</reference>
<accession>A0A6N8FQX0</accession>
<comment type="caution">
    <text evidence="1">The sequence shown here is derived from an EMBL/GenBank/DDBJ whole genome shotgun (WGS) entry which is preliminary data.</text>
</comment>